<dbReference type="PRINTS" id="PR00922">
    <property type="entry name" value="DADACBPTASE3"/>
</dbReference>
<dbReference type="SUPFAM" id="SSF56601">
    <property type="entry name" value="beta-lactamase/transpeptidase-like"/>
    <property type="match status" value="1"/>
</dbReference>
<keyword evidence="5" id="KW-0645">Protease</keyword>
<dbReference type="NCBIfam" id="TIGR00666">
    <property type="entry name" value="PBP4"/>
    <property type="match status" value="1"/>
</dbReference>
<accession>A0A2A9FDF2</accession>
<dbReference type="AlphaFoldDB" id="A0A2A9FDF2"/>
<organism evidence="5 6">
    <name type="scientific">Amycolatopsis sulphurea</name>
    <dbReference type="NCBI Taxonomy" id="76022"/>
    <lineage>
        <taxon>Bacteria</taxon>
        <taxon>Bacillati</taxon>
        <taxon>Actinomycetota</taxon>
        <taxon>Actinomycetes</taxon>
        <taxon>Pseudonocardiales</taxon>
        <taxon>Pseudonocardiaceae</taxon>
        <taxon>Amycolatopsis</taxon>
    </lineage>
</organism>
<dbReference type="EMBL" id="PDJK01000002">
    <property type="protein sequence ID" value="PFG48816.1"/>
    <property type="molecule type" value="Genomic_DNA"/>
</dbReference>
<keyword evidence="4" id="KW-0812">Transmembrane</keyword>
<proteinExistence type="inferred from homology"/>
<keyword evidence="6" id="KW-1185">Reference proteome</keyword>
<comment type="caution">
    <text evidence="5">The sequence shown here is derived from an EMBL/GenBank/DDBJ whole genome shotgun (WGS) entry which is preliminary data.</text>
</comment>
<comment type="similarity">
    <text evidence="1">Belongs to the peptidase S13 family.</text>
</comment>
<dbReference type="Gene3D" id="3.40.710.10">
    <property type="entry name" value="DD-peptidase/beta-lactamase superfamily"/>
    <property type="match status" value="2"/>
</dbReference>
<evidence type="ECO:0000256" key="4">
    <source>
        <dbReference type="SAM" id="Phobius"/>
    </source>
</evidence>
<reference evidence="5 6" key="1">
    <citation type="submission" date="2017-10" db="EMBL/GenBank/DDBJ databases">
        <title>Sequencing the genomes of 1000 actinobacteria strains.</title>
        <authorList>
            <person name="Klenk H.-P."/>
        </authorList>
    </citation>
    <scope>NUCLEOTIDE SEQUENCE [LARGE SCALE GENOMIC DNA]</scope>
    <source>
        <strain evidence="5 6">DSM 46092</strain>
    </source>
</reference>
<dbReference type="Pfam" id="PF02113">
    <property type="entry name" value="Peptidase_S13"/>
    <property type="match status" value="1"/>
</dbReference>
<keyword evidence="4" id="KW-0472">Membrane</keyword>
<dbReference type="PANTHER" id="PTHR30023">
    <property type="entry name" value="D-ALANYL-D-ALANINE CARBOXYPEPTIDASE"/>
    <property type="match status" value="1"/>
</dbReference>
<evidence type="ECO:0000256" key="3">
    <source>
        <dbReference type="SAM" id="MobiDB-lite"/>
    </source>
</evidence>
<dbReference type="GO" id="GO:0004185">
    <property type="term" value="F:serine-type carboxypeptidase activity"/>
    <property type="evidence" value="ECO:0007669"/>
    <property type="project" value="InterPro"/>
</dbReference>
<evidence type="ECO:0000256" key="2">
    <source>
        <dbReference type="ARBA" id="ARBA00022801"/>
    </source>
</evidence>
<evidence type="ECO:0000256" key="1">
    <source>
        <dbReference type="ARBA" id="ARBA00006096"/>
    </source>
</evidence>
<gene>
    <name evidence="5" type="ORF">ATK36_3929</name>
</gene>
<evidence type="ECO:0000313" key="5">
    <source>
        <dbReference type="EMBL" id="PFG48816.1"/>
    </source>
</evidence>
<keyword evidence="2" id="KW-0378">Hydrolase</keyword>
<dbReference type="InterPro" id="IPR012338">
    <property type="entry name" value="Beta-lactam/transpept-like"/>
</dbReference>
<dbReference type="Proteomes" id="UP000243542">
    <property type="component" value="Unassembled WGS sequence"/>
</dbReference>
<feature type="compositionally biased region" description="Pro residues" evidence="3">
    <location>
        <begin position="68"/>
        <end position="77"/>
    </location>
</feature>
<keyword evidence="4" id="KW-1133">Transmembrane helix</keyword>
<sequence length="547" mass="54500">MPIRPEPGGVPSASSGPARPMRIEPSGGQFGSEATVGIPRPQQAEAEPAQPAGGIPEQLASESTVALRPPPETPPAPAAGDDVPKRGRKKLVIAGIVVVLLLAAAGGASAVPQVATRLGLPWAPNAPKGAAPDPADVSLSLHGPDTSGPGATANGVASALAGPAGAPALAKLSGSVIDPATGTALWDRDSATALTPASTTKILTVAAALLAMDPGKRLTTRIVQGAQPGTVILVGGGDPTLTTLPQGTDSPLYPGAAHVDDLIAQVKKAGGNVSKVQVDVSAYTGPPTAQGWEPGDAPSTYGAPIAPVMTDGGRGNAKVDETQRSANPAGAITQLVAQKLGATPGPATKAAPDAKVLAEVQSAPLPDLAYALLQISDNVLADALGRQVAIATGGEPSFTGAAAAVKKVLGDHGFDVSQLQLFDTSGLSNQNKVPARLLSQVLAAAAGPDGKDEKTSKLRPLLAGLPVAGGSTGTLSNRYQAAPSADGRGWVRAKTGTLTSVNTLAGYVLDKDNRVLAFAFMSNGSDKDPGQAALDVLATTLRDCGCR</sequence>
<dbReference type="GO" id="GO:0006508">
    <property type="term" value="P:proteolysis"/>
    <property type="evidence" value="ECO:0007669"/>
    <property type="project" value="InterPro"/>
</dbReference>
<name>A0A2A9FDF2_9PSEU</name>
<dbReference type="InterPro" id="IPR000667">
    <property type="entry name" value="Peptidase_S13"/>
</dbReference>
<protein>
    <submittedName>
        <fullName evidence="5">D-alanyl-D-alanine carboxypeptidase/D-alanyl-D-alanine-endopeptidase (Penicillin-binding protein 4)</fullName>
    </submittedName>
</protein>
<feature type="region of interest" description="Disordered" evidence="3">
    <location>
        <begin position="1"/>
        <end position="84"/>
    </location>
</feature>
<feature type="region of interest" description="Disordered" evidence="3">
    <location>
        <begin position="128"/>
        <end position="154"/>
    </location>
</feature>
<feature type="transmembrane region" description="Helical" evidence="4">
    <location>
        <begin position="91"/>
        <end position="111"/>
    </location>
</feature>
<dbReference type="PANTHER" id="PTHR30023:SF0">
    <property type="entry name" value="PENICILLIN-SENSITIVE CARBOXYPEPTIDASE A"/>
    <property type="match status" value="1"/>
</dbReference>
<feature type="compositionally biased region" description="Low complexity" evidence="3">
    <location>
        <begin position="41"/>
        <end position="52"/>
    </location>
</feature>
<keyword evidence="5" id="KW-0121">Carboxypeptidase</keyword>
<evidence type="ECO:0000313" key="6">
    <source>
        <dbReference type="Proteomes" id="UP000243542"/>
    </source>
</evidence>
<dbReference type="GO" id="GO:0000270">
    <property type="term" value="P:peptidoglycan metabolic process"/>
    <property type="evidence" value="ECO:0007669"/>
    <property type="project" value="TreeGrafter"/>
</dbReference>